<evidence type="ECO:0000256" key="1">
    <source>
        <dbReference type="SAM" id="MobiDB-lite"/>
    </source>
</evidence>
<feature type="region of interest" description="Disordered" evidence="1">
    <location>
        <begin position="73"/>
        <end position="112"/>
    </location>
</feature>
<protein>
    <submittedName>
        <fullName evidence="3">Uncharacterized protein</fullName>
    </submittedName>
</protein>
<dbReference type="OrthoDB" id="7648950at2759"/>
<name>A0A9R1UAX4_9HYME</name>
<dbReference type="RefSeq" id="XP_011313576.1">
    <property type="nucleotide sequence ID" value="XM_011315274.1"/>
</dbReference>
<keyword evidence="2" id="KW-1185">Reference proteome</keyword>
<dbReference type="AlphaFoldDB" id="A0A9R1UAX4"/>
<evidence type="ECO:0000313" key="3">
    <source>
        <dbReference type="RefSeq" id="XP_011313576.1"/>
    </source>
</evidence>
<organism evidence="2 3">
    <name type="scientific">Fopius arisanus</name>
    <dbReference type="NCBI Taxonomy" id="64838"/>
    <lineage>
        <taxon>Eukaryota</taxon>
        <taxon>Metazoa</taxon>
        <taxon>Ecdysozoa</taxon>
        <taxon>Arthropoda</taxon>
        <taxon>Hexapoda</taxon>
        <taxon>Insecta</taxon>
        <taxon>Pterygota</taxon>
        <taxon>Neoptera</taxon>
        <taxon>Endopterygota</taxon>
        <taxon>Hymenoptera</taxon>
        <taxon>Apocrita</taxon>
        <taxon>Ichneumonoidea</taxon>
        <taxon>Braconidae</taxon>
        <taxon>Opiinae</taxon>
        <taxon>Fopius</taxon>
    </lineage>
</organism>
<gene>
    <name evidence="3" type="primary">LOC105273039</name>
</gene>
<reference evidence="3" key="1">
    <citation type="submission" date="2025-08" db="UniProtKB">
        <authorList>
            <consortium name="RefSeq"/>
        </authorList>
    </citation>
    <scope>IDENTIFICATION</scope>
    <source>
        <strain evidence="3">USDA-PBARC FA_bdor</strain>
        <tissue evidence="3">Whole organism</tissue>
    </source>
</reference>
<evidence type="ECO:0000313" key="2">
    <source>
        <dbReference type="Proteomes" id="UP000694866"/>
    </source>
</evidence>
<dbReference type="GeneID" id="105273039"/>
<feature type="compositionally biased region" description="Polar residues" evidence="1">
    <location>
        <begin position="78"/>
        <end position="88"/>
    </location>
</feature>
<sequence>MSLANGNIADGCYRLAVLIRGFKPMPELTKGAYATFHGRIENSKPGSALLSVDDMTKVTVDGSKKKLTVEQLRLAIRQPSTKSTSTTAKRPGDDDKENADGNKDSEKKMKTD</sequence>
<dbReference type="Proteomes" id="UP000694866">
    <property type="component" value="Unplaced"/>
</dbReference>
<dbReference type="KEGG" id="fas:105273039"/>
<accession>A0A9R1UAX4</accession>
<feature type="compositionally biased region" description="Basic and acidic residues" evidence="1">
    <location>
        <begin position="90"/>
        <end position="112"/>
    </location>
</feature>
<proteinExistence type="predicted"/>